<evidence type="ECO:0000313" key="2">
    <source>
        <dbReference type="Proteomes" id="UP000250070"/>
    </source>
</evidence>
<dbReference type="SUPFAM" id="SSF53613">
    <property type="entry name" value="Ribokinase-like"/>
    <property type="match status" value="1"/>
</dbReference>
<dbReference type="PANTHER" id="PTHR46566">
    <property type="entry name" value="1-PHOSPHOFRUCTOKINASE-RELATED"/>
    <property type="match status" value="1"/>
</dbReference>
<sequence length="303" mass="34980">MILYCDFNPKIVREFNLKDEAGNLIETSKIYPSGHGIYMSLFAKKLGIDSEVFMLKGNKRGREIAMSLSQLGIDVNFTGLKDENVEEVLIKSKDSKKVYRTEDPRITMEDRSDILNSFERSLYNKKIVVIPKIDLKGLNDNIYEKLVKICYQNKVKVAVNPRNHDEMEKINPYILMFDKKDIEKDKKINYTGEVIEYNKKFIESGTKIVFVNSKRATIISTEEKNYRAYINKDKLENKILTEKFDTGLSLSGLAIAIDREYDFITSIKLAISCGVWENFVDKDKIEMSAIKKIMNSVEVEEIS</sequence>
<dbReference type="RefSeq" id="WP_112890173.1">
    <property type="nucleotide sequence ID" value="NZ_CP068103.1"/>
</dbReference>
<dbReference type="GO" id="GO:0009024">
    <property type="term" value="F:tagatose-6-phosphate kinase activity"/>
    <property type="evidence" value="ECO:0007669"/>
    <property type="project" value="UniProtKB-EC"/>
</dbReference>
<dbReference type="Gene3D" id="3.40.1190.20">
    <property type="match status" value="1"/>
</dbReference>
<dbReference type="PANTHER" id="PTHR46566:SF1">
    <property type="entry name" value="1-PHOSPHOFRUCTOKINASE"/>
    <property type="match status" value="1"/>
</dbReference>
<dbReference type="EC" id="2.7.1.144" evidence="1"/>
<keyword evidence="1" id="KW-0418">Kinase</keyword>
<dbReference type="InterPro" id="IPR029056">
    <property type="entry name" value="Ribokinase-like"/>
</dbReference>
<name>A0A2X1Y5R8_9FIRM</name>
<dbReference type="Proteomes" id="UP000250070">
    <property type="component" value="Unassembled WGS sequence"/>
</dbReference>
<reference evidence="1 2" key="1">
    <citation type="submission" date="2018-06" db="EMBL/GenBank/DDBJ databases">
        <authorList>
            <consortium name="Pathogen Informatics"/>
            <person name="Doyle S."/>
        </authorList>
    </citation>
    <scope>NUCLEOTIDE SEQUENCE [LARGE SCALE GENOMIC DNA]</scope>
    <source>
        <strain evidence="1 2">NCTC13076</strain>
    </source>
</reference>
<dbReference type="OrthoDB" id="1696595at2"/>
<keyword evidence="1" id="KW-0808">Transferase</keyword>
<evidence type="ECO:0000313" key="1">
    <source>
        <dbReference type="EMBL" id="SPY48514.1"/>
    </source>
</evidence>
<proteinExistence type="predicted"/>
<protein>
    <submittedName>
        <fullName evidence="1">Tagatose-6-phosphate kinase</fullName>
        <ecNumber evidence="1">2.7.1.144</ecNumber>
    </submittedName>
</protein>
<dbReference type="EMBL" id="UATM01000032">
    <property type="protein sequence ID" value="SPY48514.1"/>
    <property type="molecule type" value="Genomic_DNA"/>
</dbReference>
<accession>A0A2X1Y5R8</accession>
<dbReference type="GO" id="GO:0005829">
    <property type="term" value="C:cytosol"/>
    <property type="evidence" value="ECO:0007669"/>
    <property type="project" value="TreeGrafter"/>
</dbReference>
<dbReference type="AlphaFoldDB" id="A0A2X1Y5R8"/>
<dbReference type="STRING" id="54005.HMPREF3229_01206"/>
<dbReference type="GO" id="GO:0008443">
    <property type="term" value="F:phosphofructokinase activity"/>
    <property type="evidence" value="ECO:0007669"/>
    <property type="project" value="TreeGrafter"/>
</dbReference>
<organism evidence="1 2">
    <name type="scientific">Peptoniphilus harei</name>
    <dbReference type="NCBI Taxonomy" id="54005"/>
    <lineage>
        <taxon>Bacteria</taxon>
        <taxon>Bacillati</taxon>
        <taxon>Bacillota</taxon>
        <taxon>Tissierellia</taxon>
        <taxon>Tissierellales</taxon>
        <taxon>Peptoniphilaceae</taxon>
        <taxon>Peptoniphilus</taxon>
    </lineage>
</organism>
<gene>
    <name evidence="1" type="primary">lacC</name>
    <name evidence="1" type="ORF">NCTC13076_01600</name>
</gene>
<dbReference type="GeneID" id="83863071"/>